<feature type="domain" description="Glycosyltransferase subfamily 4-like N-terminal" evidence="2">
    <location>
        <begin position="4"/>
        <end position="78"/>
    </location>
</feature>
<gene>
    <name evidence="3" type="ORF">A2744_04115</name>
</gene>
<protein>
    <submittedName>
        <fullName evidence="3">Uncharacterized protein</fullName>
    </submittedName>
</protein>
<dbReference type="AlphaFoldDB" id="A0A1G1Y1H3"/>
<evidence type="ECO:0000259" key="2">
    <source>
        <dbReference type="Pfam" id="PF13439"/>
    </source>
</evidence>
<dbReference type="Pfam" id="PF13439">
    <property type="entry name" value="Glyco_transf_4"/>
    <property type="match status" value="1"/>
</dbReference>
<dbReference type="Proteomes" id="UP000178240">
    <property type="component" value="Unassembled WGS sequence"/>
</dbReference>
<evidence type="ECO:0000259" key="1">
    <source>
        <dbReference type="Pfam" id="PF00534"/>
    </source>
</evidence>
<evidence type="ECO:0000313" key="4">
    <source>
        <dbReference type="Proteomes" id="UP000178240"/>
    </source>
</evidence>
<dbReference type="InterPro" id="IPR028098">
    <property type="entry name" value="Glyco_trans_4-like_N"/>
</dbReference>
<dbReference type="Gene3D" id="3.40.50.2000">
    <property type="entry name" value="Glycogen Phosphorylase B"/>
    <property type="match status" value="2"/>
</dbReference>
<dbReference type="GO" id="GO:0016757">
    <property type="term" value="F:glycosyltransferase activity"/>
    <property type="evidence" value="ECO:0007669"/>
    <property type="project" value="InterPro"/>
</dbReference>
<dbReference type="STRING" id="1797535.A2744_04115"/>
<accession>A0A1G1Y1H3</accession>
<name>A0A1G1Y1H3_9BACT</name>
<dbReference type="PANTHER" id="PTHR12526:SF630">
    <property type="entry name" value="GLYCOSYLTRANSFERASE"/>
    <property type="match status" value="1"/>
</dbReference>
<dbReference type="SUPFAM" id="SSF53756">
    <property type="entry name" value="UDP-Glycosyltransferase/glycogen phosphorylase"/>
    <property type="match status" value="1"/>
</dbReference>
<reference evidence="3 4" key="1">
    <citation type="journal article" date="2016" name="Nat. Commun.">
        <title>Thousands of microbial genomes shed light on interconnected biogeochemical processes in an aquifer system.</title>
        <authorList>
            <person name="Anantharaman K."/>
            <person name="Brown C.T."/>
            <person name="Hug L.A."/>
            <person name="Sharon I."/>
            <person name="Castelle C.J."/>
            <person name="Probst A.J."/>
            <person name="Thomas B.C."/>
            <person name="Singh A."/>
            <person name="Wilkins M.J."/>
            <person name="Karaoz U."/>
            <person name="Brodie E.L."/>
            <person name="Williams K.H."/>
            <person name="Hubbard S.S."/>
            <person name="Banfield J.F."/>
        </authorList>
    </citation>
    <scope>NUCLEOTIDE SEQUENCE [LARGE SCALE GENOMIC DNA]</scope>
</reference>
<sequence length="279" mass="31027">MGSLAGRAAGIKKIIYTVHGFVFNEPMPGWQKWSYKFAEKFSGRFKDKLICVSEFDRSTGIKNRIVPTEKLITIHNGIAQPNFLSLEQARNELLATYQLPATSYHLIIGTIANFYPTKGLGYLIEAAKLVCEKNDKIIFGVIGDGPNKSKLTAEIKNQQLEKNFLLLGSKQNAWRYLKAFDFYICSSVKEGFPYSILEAMAAGLPLVSTNVGGILEMIENKKSGLLVKPAEPKELAEVILELSQNKNLAAALGRQAAMAVKEKFNLEKMIAETKKVYQV</sequence>
<evidence type="ECO:0000313" key="3">
    <source>
        <dbReference type="EMBL" id="OGY46071.1"/>
    </source>
</evidence>
<dbReference type="Pfam" id="PF00534">
    <property type="entry name" value="Glycos_transf_1"/>
    <property type="match status" value="1"/>
</dbReference>
<feature type="domain" description="Glycosyl transferase family 1" evidence="1">
    <location>
        <begin position="107"/>
        <end position="256"/>
    </location>
</feature>
<dbReference type="EMBL" id="MHIE01000008">
    <property type="protein sequence ID" value="OGY46071.1"/>
    <property type="molecule type" value="Genomic_DNA"/>
</dbReference>
<dbReference type="InterPro" id="IPR001296">
    <property type="entry name" value="Glyco_trans_1"/>
</dbReference>
<organism evidence="3 4">
    <name type="scientific">Candidatus Buchananbacteria bacterium RIFCSPHIGHO2_01_FULL_44_11</name>
    <dbReference type="NCBI Taxonomy" id="1797535"/>
    <lineage>
        <taxon>Bacteria</taxon>
        <taxon>Candidatus Buchananiibacteriota</taxon>
    </lineage>
</organism>
<comment type="caution">
    <text evidence="3">The sequence shown here is derived from an EMBL/GenBank/DDBJ whole genome shotgun (WGS) entry which is preliminary data.</text>
</comment>
<proteinExistence type="predicted"/>
<dbReference type="PANTHER" id="PTHR12526">
    <property type="entry name" value="GLYCOSYLTRANSFERASE"/>
    <property type="match status" value="1"/>
</dbReference>